<evidence type="ECO:0000256" key="3">
    <source>
        <dbReference type="ARBA" id="ARBA00023157"/>
    </source>
</evidence>
<protein>
    <recommendedName>
        <fullName evidence="5">Thiol:disulfide interchange protein</fullName>
    </recommendedName>
</protein>
<dbReference type="InterPro" id="IPR001853">
    <property type="entry name" value="DSBA-like_thioredoxin_dom"/>
</dbReference>
<dbReference type="Gene3D" id="3.40.30.10">
    <property type="entry name" value="Glutaredoxin"/>
    <property type="match status" value="1"/>
</dbReference>
<comment type="subcellular location">
    <subcellularLocation>
        <location evidence="5">Periplasm</location>
    </subcellularLocation>
</comment>
<keyword evidence="4" id="KW-0676">Redox-active center</keyword>
<reference evidence="10" key="1">
    <citation type="submission" date="2017-11" db="EMBL/GenBank/DDBJ databases">
        <authorList>
            <person name="Chan K.G."/>
            <person name="Lee L.S."/>
        </authorList>
    </citation>
    <scope>NUCLEOTIDE SEQUENCE [LARGE SCALE GENOMIC DNA]</scope>
    <source>
        <strain evidence="10">DSM 100970</strain>
    </source>
</reference>
<feature type="domain" description="DSBA-like thioredoxin" evidence="8">
    <location>
        <begin position="74"/>
        <end position="189"/>
    </location>
</feature>
<dbReference type="GO" id="GO:0042597">
    <property type="term" value="C:periplasmic space"/>
    <property type="evidence" value="ECO:0007669"/>
    <property type="project" value="UniProtKB-SubCell"/>
</dbReference>
<feature type="disulfide bond" description="Redox-active" evidence="6">
    <location>
        <begin position="54"/>
        <end position="57"/>
    </location>
</feature>
<dbReference type="InterPro" id="IPR023205">
    <property type="entry name" value="DsbA/DsbL"/>
</dbReference>
<evidence type="ECO:0000256" key="2">
    <source>
        <dbReference type="ARBA" id="ARBA00022729"/>
    </source>
</evidence>
<evidence type="ECO:0000313" key="10">
    <source>
        <dbReference type="Proteomes" id="UP000236655"/>
    </source>
</evidence>
<dbReference type="EMBL" id="CP024847">
    <property type="protein sequence ID" value="AUR51683.1"/>
    <property type="molecule type" value="Genomic_DNA"/>
</dbReference>
<keyword evidence="2 7" id="KW-0732">Signal</keyword>
<sequence length="208" mass="23299">MKNLLIALIGFVTFANADIAIKEGTDYTVITPPAKSVPTKPGKVNVTEYFSYACIHCSILEPSLDQWLTTAKNVDFNRVQVVWENNFRGYAKLCATAQSMNLGTNFSQKVFDAVMNQHQNLEDPKQLQAFLNANKKIVDPSKFMATYNSFAISTKPQEYAQYTQAYNITGTPTFVVANKYMTKPAQPAQLIQVIQALVDKAKKEQKIK</sequence>
<keyword evidence="10" id="KW-1185">Reference proteome</keyword>
<dbReference type="InterPro" id="IPR036249">
    <property type="entry name" value="Thioredoxin-like_sf"/>
</dbReference>
<evidence type="ECO:0000256" key="1">
    <source>
        <dbReference type="ARBA" id="ARBA00005791"/>
    </source>
</evidence>
<dbReference type="PANTHER" id="PTHR35891">
    <property type="entry name" value="THIOL:DISULFIDE INTERCHANGE PROTEIN DSBA"/>
    <property type="match status" value="1"/>
</dbReference>
<evidence type="ECO:0000256" key="4">
    <source>
        <dbReference type="ARBA" id="ARBA00023284"/>
    </source>
</evidence>
<comment type="similarity">
    <text evidence="1">Belongs to the thioredoxin family. DsbA subfamily.</text>
</comment>
<dbReference type="SUPFAM" id="SSF52833">
    <property type="entry name" value="Thioredoxin-like"/>
    <property type="match status" value="1"/>
</dbReference>
<keyword evidence="5" id="KW-0574">Periplasm</keyword>
<evidence type="ECO:0000256" key="5">
    <source>
        <dbReference type="PIRNR" id="PIRNR001488"/>
    </source>
</evidence>
<dbReference type="PIRSF" id="PIRSF001488">
    <property type="entry name" value="Tdi_protein"/>
    <property type="match status" value="1"/>
</dbReference>
<keyword evidence="3 5" id="KW-1015">Disulfide bond</keyword>
<accession>A0A2I7N5D7</accession>
<dbReference type="KEGG" id="nba:CUN60_05040"/>
<evidence type="ECO:0000256" key="6">
    <source>
        <dbReference type="PIRSR" id="PIRSR001488-1"/>
    </source>
</evidence>
<dbReference type="InterPro" id="IPR050824">
    <property type="entry name" value="Thiol_disulfide_DsbA"/>
</dbReference>
<gene>
    <name evidence="9" type="ORF">CUN60_05040</name>
</gene>
<dbReference type="CDD" id="cd03019">
    <property type="entry name" value="DsbA_DsbA"/>
    <property type="match status" value="1"/>
</dbReference>
<dbReference type="Proteomes" id="UP000236655">
    <property type="component" value="Chromosome"/>
</dbReference>
<dbReference type="PANTHER" id="PTHR35891:SF3">
    <property type="entry name" value="THIOL:DISULFIDE INTERCHANGE PROTEIN DSBL"/>
    <property type="match status" value="1"/>
</dbReference>
<name>A0A2I7N5D7_9NEIS</name>
<evidence type="ECO:0000313" key="9">
    <source>
        <dbReference type="EMBL" id="AUR51683.1"/>
    </source>
</evidence>
<feature type="chain" id="PRO_5014372028" description="Thiol:disulfide interchange protein" evidence="7">
    <location>
        <begin position="18"/>
        <end position="208"/>
    </location>
</feature>
<organism evidence="9 10">
    <name type="scientific">Aquella oligotrophica</name>
    <dbReference type="NCBI Taxonomy" id="2067065"/>
    <lineage>
        <taxon>Bacteria</taxon>
        <taxon>Pseudomonadati</taxon>
        <taxon>Pseudomonadota</taxon>
        <taxon>Betaproteobacteria</taxon>
        <taxon>Neisseriales</taxon>
        <taxon>Neisseriaceae</taxon>
        <taxon>Aquella</taxon>
    </lineage>
</organism>
<evidence type="ECO:0000259" key="8">
    <source>
        <dbReference type="Pfam" id="PF01323"/>
    </source>
</evidence>
<proteinExistence type="inferred from homology"/>
<dbReference type="OrthoDB" id="9784896at2"/>
<dbReference type="RefSeq" id="WP_102950982.1">
    <property type="nucleotide sequence ID" value="NZ_CP024847.1"/>
</dbReference>
<dbReference type="AlphaFoldDB" id="A0A2I7N5D7"/>
<feature type="signal peptide" evidence="7">
    <location>
        <begin position="1"/>
        <end position="17"/>
    </location>
</feature>
<dbReference type="Pfam" id="PF01323">
    <property type="entry name" value="DSBA"/>
    <property type="match status" value="1"/>
</dbReference>
<evidence type="ECO:0000256" key="7">
    <source>
        <dbReference type="SAM" id="SignalP"/>
    </source>
</evidence>
<dbReference type="GO" id="GO:0016491">
    <property type="term" value="F:oxidoreductase activity"/>
    <property type="evidence" value="ECO:0007669"/>
    <property type="project" value="InterPro"/>
</dbReference>